<keyword evidence="4" id="KW-1185">Reference proteome</keyword>
<keyword evidence="1 2" id="KW-0732">Signal</keyword>
<proteinExistence type="predicted"/>
<evidence type="ECO:0000313" key="4">
    <source>
        <dbReference type="Proteomes" id="UP000006695"/>
    </source>
</evidence>
<gene>
    <name evidence="3" type="ordered locus">Gura_0398</name>
</gene>
<dbReference type="RefSeq" id="WP_011937340.1">
    <property type="nucleotide sequence ID" value="NC_009483.1"/>
</dbReference>
<organism evidence="3 4">
    <name type="scientific">Geotalea uraniireducens (strain Rf4)</name>
    <name type="common">Geobacter uraniireducens</name>
    <dbReference type="NCBI Taxonomy" id="351605"/>
    <lineage>
        <taxon>Bacteria</taxon>
        <taxon>Pseudomonadati</taxon>
        <taxon>Thermodesulfobacteriota</taxon>
        <taxon>Desulfuromonadia</taxon>
        <taxon>Geobacterales</taxon>
        <taxon>Geobacteraceae</taxon>
        <taxon>Geotalea</taxon>
    </lineage>
</organism>
<dbReference type="Proteomes" id="UP000006695">
    <property type="component" value="Chromosome"/>
</dbReference>
<reference evidence="3 4" key="1">
    <citation type="submission" date="2007-05" db="EMBL/GenBank/DDBJ databases">
        <title>Complete sequence of Geobacter uraniireducens Rf4.</title>
        <authorList>
            <consortium name="US DOE Joint Genome Institute"/>
            <person name="Copeland A."/>
            <person name="Lucas S."/>
            <person name="Lapidus A."/>
            <person name="Barry K."/>
            <person name="Detter J.C."/>
            <person name="Glavina del Rio T."/>
            <person name="Hammon N."/>
            <person name="Israni S."/>
            <person name="Dalin E."/>
            <person name="Tice H."/>
            <person name="Pitluck S."/>
            <person name="Chertkov O."/>
            <person name="Brettin T."/>
            <person name="Bruce D."/>
            <person name="Han C."/>
            <person name="Schmutz J."/>
            <person name="Larimer F."/>
            <person name="Land M."/>
            <person name="Hauser L."/>
            <person name="Kyrpides N."/>
            <person name="Mikhailova N."/>
            <person name="Shelobolina E."/>
            <person name="Aklujkar M."/>
            <person name="Lovley D."/>
            <person name="Richardson P."/>
        </authorList>
    </citation>
    <scope>NUCLEOTIDE SEQUENCE [LARGE SCALE GENOMIC DNA]</scope>
    <source>
        <strain evidence="3 4">Rf4</strain>
    </source>
</reference>
<dbReference type="HOGENOM" id="CLU_408693_0_0_7"/>
<evidence type="ECO:0000256" key="1">
    <source>
        <dbReference type="ARBA" id="ARBA00022729"/>
    </source>
</evidence>
<dbReference type="Pfam" id="PF09698">
    <property type="entry name" value="GSu_C4xC__C2xCH"/>
    <property type="match status" value="1"/>
</dbReference>
<dbReference type="EMBL" id="CP000698">
    <property type="protein sequence ID" value="ABQ24614.1"/>
    <property type="molecule type" value="Genomic_DNA"/>
</dbReference>
<dbReference type="InterPro" id="IPR010176">
    <property type="entry name" value="C4xCH_C2xCH_motif_GEOSU"/>
</dbReference>
<dbReference type="GO" id="GO:0016491">
    <property type="term" value="F:oxidoreductase activity"/>
    <property type="evidence" value="ECO:0007669"/>
    <property type="project" value="TreeGrafter"/>
</dbReference>
<evidence type="ECO:0000256" key="2">
    <source>
        <dbReference type="SAM" id="SignalP"/>
    </source>
</evidence>
<sequence length="672" mass="72101">MNNHCRRKMVSIFLLTVWLVCISITAEAAIQCYECHGSKDSHDYRPVDAPYRNITSGGFEGNHRAHVDKSTDFSECARCHPGSASFSSAHRDGLIKLSANINASPLEAQYKNATSAFLQTANPILGTCTNVNCHFERITPVWGGPRLAYPADCNACHGTPPSGGETGNAGSHTRHNDYYGGVDNCKKCHADHSTFSHATSVGRNLVVTPRDPADVPAGSYSGPLDNYLPSQSKTFGNCVNTYCHSDGSSVATGVVPANASAQWGTTQTCGSCHSVPPAYAAGIKANSHQVPEHAPWSCNKCHAGTTSDGLTITNPAVHANGAYDVSPASPELFTGYGYSSTGGTCTNVGCHFNNASRQWGTTLACDACHDSPPTTPAHLKHFGGTLANAAYGDVRIAQDFSANAPAYIMNCGNCHPMDTSRHRNGAVEVELYNPAAPEGSLKKRNPATASYTPGTDILIDSRGFGYTKGACNNIYCHSYNDWTTPGGVPQSSDCSSYIPPNLETARVYRSMTWESGPLSCSGCHGLAPRSSLPANDGGSGNSHAWIDGEGYENLHNYNMQFDPISCSYCHNDTVKTINSWTRDAKYVATLGDVPVANFAKHVNGTVDVAFDKVNNFPYNTPYSLSSATYDPSTKTCSNVSCHKGQTSVKWGTPYRYYYEIECDRCHKYGYCP</sequence>
<dbReference type="OrthoDB" id="9810317at2"/>
<dbReference type="AlphaFoldDB" id="A5GCS5"/>
<dbReference type="PANTHER" id="PTHR35038">
    <property type="entry name" value="DISSIMILATORY SULFITE REDUCTASE SIRA"/>
    <property type="match status" value="1"/>
</dbReference>
<name>A5GCS5_GEOUR</name>
<dbReference type="InterPro" id="IPR051829">
    <property type="entry name" value="Multiheme_Cytochr_ET"/>
</dbReference>
<dbReference type="InterPro" id="IPR036280">
    <property type="entry name" value="Multihaem_cyt_sf"/>
</dbReference>
<protein>
    <submittedName>
        <fullName evidence="3">Cytochrome C family protein</fullName>
    </submittedName>
</protein>
<dbReference type="KEGG" id="gur:Gura_0398"/>
<dbReference type="NCBIfam" id="TIGR01904">
    <property type="entry name" value="GSu_C4xC__C2xCH"/>
    <property type="match status" value="4"/>
</dbReference>
<dbReference type="PANTHER" id="PTHR35038:SF6">
    <property type="entry name" value="SURFACE LOCALIZED DECAHEME CYTOCHROME C LIPOPROTEIN"/>
    <property type="match status" value="1"/>
</dbReference>
<feature type="signal peptide" evidence="2">
    <location>
        <begin position="1"/>
        <end position="28"/>
    </location>
</feature>
<dbReference type="SUPFAM" id="SSF48695">
    <property type="entry name" value="Multiheme cytochromes"/>
    <property type="match status" value="3"/>
</dbReference>
<evidence type="ECO:0000313" key="3">
    <source>
        <dbReference type="EMBL" id="ABQ24614.1"/>
    </source>
</evidence>
<feature type="chain" id="PRO_5002683413" evidence="2">
    <location>
        <begin position="29"/>
        <end position="672"/>
    </location>
</feature>
<accession>A5GCS5</accession>